<dbReference type="InterPro" id="IPR050955">
    <property type="entry name" value="Plant_Biomass_Hydrol_Est"/>
</dbReference>
<dbReference type="Pfam" id="PF02230">
    <property type="entry name" value="Abhydrolase_2"/>
    <property type="match status" value="1"/>
</dbReference>
<dbReference type="SUPFAM" id="SSF53474">
    <property type="entry name" value="alpha/beta-Hydrolases"/>
    <property type="match status" value="1"/>
</dbReference>
<evidence type="ECO:0000259" key="3">
    <source>
        <dbReference type="Pfam" id="PF02230"/>
    </source>
</evidence>
<feature type="domain" description="Phospholipase/carboxylesterase/thioesterase" evidence="3">
    <location>
        <begin position="55"/>
        <end position="240"/>
    </location>
</feature>
<keyword evidence="5" id="KW-1185">Reference proteome</keyword>
<sequence length="258" mass="29346">MRMFLAVLLLTIFTNSKLQAQAPTVVNNFIKTVYINGHDSLPYRLLYPANYNPHKKYPLILFLHGAGERGSDNEKQLAVMPKVLTDSLGRKKYACFILAPQCTRNDVWVKFPNFPKILQATDAPTPSARKTFELLDSLMSQLPLDKRRIYITGYSMGGEGTFDFLIRRPGLFAAAAPVCSVSDTSKAKLISKIPIWAFHGDQDDVNDVKYSRMMITCLKKHGSSAKYTEYPGVKHNSWRNAYTEPELFKWMFAQKLHD</sequence>
<dbReference type="Gene3D" id="3.40.50.1820">
    <property type="entry name" value="alpha/beta hydrolase"/>
    <property type="match status" value="1"/>
</dbReference>
<dbReference type="RefSeq" id="WP_321562473.1">
    <property type="nucleotide sequence ID" value="NZ_CP139558.1"/>
</dbReference>
<keyword evidence="1 2" id="KW-0732">Signal</keyword>
<feature type="signal peptide" evidence="2">
    <location>
        <begin position="1"/>
        <end position="20"/>
    </location>
</feature>
<name>A0ABZ0TLQ7_9SPHI</name>
<evidence type="ECO:0000313" key="4">
    <source>
        <dbReference type="EMBL" id="WPU93337.1"/>
    </source>
</evidence>
<dbReference type="InterPro" id="IPR003140">
    <property type="entry name" value="PLipase/COase/thioEstase"/>
</dbReference>
<gene>
    <name evidence="4" type="ORF">SNE25_28875</name>
</gene>
<keyword evidence="4" id="KW-0378">Hydrolase</keyword>
<reference evidence="4 5" key="1">
    <citation type="submission" date="2023-11" db="EMBL/GenBank/DDBJ databases">
        <title>Analysis of the Genomes of Mucilaginibacter gossypii cycad 4 and M. sabulilitoris SNA2: microbes with the potential for plant growth promotion.</title>
        <authorList>
            <person name="Hirsch A.M."/>
            <person name="Humm E."/>
            <person name="Rubbi M."/>
            <person name="Del Vecchio G."/>
            <person name="Ha S.M."/>
            <person name="Pellegrini M."/>
            <person name="Gunsalus R.P."/>
        </authorList>
    </citation>
    <scope>NUCLEOTIDE SEQUENCE [LARGE SCALE GENOMIC DNA]</scope>
    <source>
        <strain evidence="4 5">SNA2</strain>
    </source>
</reference>
<organism evidence="4 5">
    <name type="scientific">Mucilaginibacter sabulilitoris</name>
    <dbReference type="NCBI Taxonomy" id="1173583"/>
    <lineage>
        <taxon>Bacteria</taxon>
        <taxon>Pseudomonadati</taxon>
        <taxon>Bacteroidota</taxon>
        <taxon>Sphingobacteriia</taxon>
        <taxon>Sphingobacteriales</taxon>
        <taxon>Sphingobacteriaceae</taxon>
        <taxon>Mucilaginibacter</taxon>
    </lineage>
</organism>
<dbReference type="GO" id="GO:0016787">
    <property type="term" value="F:hydrolase activity"/>
    <property type="evidence" value="ECO:0007669"/>
    <property type="project" value="UniProtKB-KW"/>
</dbReference>
<dbReference type="PANTHER" id="PTHR43037">
    <property type="entry name" value="UNNAMED PRODUCT-RELATED"/>
    <property type="match status" value="1"/>
</dbReference>
<dbReference type="InterPro" id="IPR029058">
    <property type="entry name" value="AB_hydrolase_fold"/>
</dbReference>
<protein>
    <submittedName>
        <fullName evidence="4">Dienelactone hydrolase family protein</fullName>
    </submittedName>
</protein>
<accession>A0ABZ0TLQ7</accession>
<evidence type="ECO:0000256" key="2">
    <source>
        <dbReference type="SAM" id="SignalP"/>
    </source>
</evidence>
<dbReference type="EMBL" id="CP139558">
    <property type="protein sequence ID" value="WPU93337.1"/>
    <property type="molecule type" value="Genomic_DNA"/>
</dbReference>
<proteinExistence type="predicted"/>
<evidence type="ECO:0000313" key="5">
    <source>
        <dbReference type="Proteomes" id="UP001324380"/>
    </source>
</evidence>
<dbReference type="Proteomes" id="UP001324380">
    <property type="component" value="Chromosome"/>
</dbReference>
<evidence type="ECO:0000256" key="1">
    <source>
        <dbReference type="ARBA" id="ARBA00022729"/>
    </source>
</evidence>
<feature type="chain" id="PRO_5046134655" evidence="2">
    <location>
        <begin position="21"/>
        <end position="258"/>
    </location>
</feature>
<dbReference type="PANTHER" id="PTHR43037:SF1">
    <property type="entry name" value="BLL1128 PROTEIN"/>
    <property type="match status" value="1"/>
</dbReference>